<proteinExistence type="predicted"/>
<dbReference type="PROSITE" id="PS50949">
    <property type="entry name" value="HTH_GNTR"/>
    <property type="match status" value="1"/>
</dbReference>
<dbReference type="RefSeq" id="WP_009518697.1">
    <property type="nucleotide sequence ID" value="NZ_CCAE010000072.1"/>
</dbReference>
<keyword evidence="2" id="KW-0238">DNA-binding</keyword>
<sequence>MPTTAKRRSPGHAKRAATPPSRADEVYEQLKRDIADFHLLPGDRFTENELCERLNVSRTPVRQALIRLQQEGFVEVLFRAGWRVLPFDFNRFDQLYDLRMLLETAAVQRLCAHEGPPGPLLQGLKELWLVPAADRESDAAAVAAMDEAFHQTLVRAAGNDELARVHQDVTERIRIIRRLDFLKQMRIDATYDEHAKILRAVLARNADRASLLLRTHIQTSQVEVRKITLHQVFLARQTGAG</sequence>
<dbReference type="Gene3D" id="1.20.120.530">
    <property type="entry name" value="GntR ligand-binding domain-like"/>
    <property type="match status" value="1"/>
</dbReference>
<keyword evidence="7" id="KW-1185">Reference proteome</keyword>
<keyword evidence="1" id="KW-0805">Transcription regulation</keyword>
<dbReference type="SMART" id="SM00895">
    <property type="entry name" value="FCD"/>
    <property type="match status" value="1"/>
</dbReference>
<dbReference type="AlphaFoldDB" id="A0A1L1PN60"/>
<dbReference type="InterPro" id="IPR036390">
    <property type="entry name" value="WH_DNA-bd_sf"/>
</dbReference>
<protein>
    <submittedName>
        <fullName evidence="6">GntR family transcriptional regulator</fullName>
    </submittedName>
</protein>
<evidence type="ECO:0000256" key="4">
    <source>
        <dbReference type="SAM" id="MobiDB-lite"/>
    </source>
</evidence>
<dbReference type="GO" id="GO:0003700">
    <property type="term" value="F:DNA-binding transcription factor activity"/>
    <property type="evidence" value="ECO:0007669"/>
    <property type="project" value="InterPro"/>
</dbReference>
<reference evidence="7" key="1">
    <citation type="submission" date="2014-02" db="EMBL/GenBank/DDBJ databases">
        <authorList>
            <person name="Gan H."/>
        </authorList>
    </citation>
    <scope>NUCLEOTIDE SEQUENCE [LARGE SCALE GENOMIC DNA]</scope>
    <source>
        <strain evidence="7">S1</strain>
    </source>
</reference>
<dbReference type="SUPFAM" id="SSF46785">
    <property type="entry name" value="Winged helix' DNA-binding domain"/>
    <property type="match status" value="1"/>
</dbReference>
<accession>A0A1L1PN60</accession>
<feature type="compositionally biased region" description="Basic residues" evidence="4">
    <location>
        <begin position="1"/>
        <end position="15"/>
    </location>
</feature>
<evidence type="ECO:0000256" key="2">
    <source>
        <dbReference type="ARBA" id="ARBA00023125"/>
    </source>
</evidence>
<dbReference type="Proteomes" id="UP000028878">
    <property type="component" value="Unassembled WGS sequence"/>
</dbReference>
<evidence type="ECO:0000313" key="7">
    <source>
        <dbReference type="Proteomes" id="UP000028878"/>
    </source>
</evidence>
<dbReference type="PRINTS" id="PR00035">
    <property type="entry name" value="HTHGNTR"/>
</dbReference>
<reference evidence="7" key="2">
    <citation type="submission" date="2014-11" db="EMBL/GenBank/DDBJ databases">
        <title>Draft genome sequence of Hydrogenophaga intermedia S1.</title>
        <authorList>
            <person name="Gan H.M."/>
            <person name="Chew T.H."/>
            <person name="Stolz A."/>
        </authorList>
    </citation>
    <scope>NUCLEOTIDE SEQUENCE [LARGE SCALE GENOMIC DNA]</scope>
    <source>
        <strain evidence="7">S1</strain>
    </source>
</reference>
<evidence type="ECO:0000259" key="5">
    <source>
        <dbReference type="PROSITE" id="PS50949"/>
    </source>
</evidence>
<organism evidence="6 7">
    <name type="scientific">Hydrogenophaga intermedia</name>
    <dbReference type="NCBI Taxonomy" id="65786"/>
    <lineage>
        <taxon>Bacteria</taxon>
        <taxon>Pseudomonadati</taxon>
        <taxon>Pseudomonadota</taxon>
        <taxon>Betaproteobacteria</taxon>
        <taxon>Burkholderiales</taxon>
        <taxon>Comamonadaceae</taxon>
        <taxon>Hydrogenophaga</taxon>
    </lineage>
</organism>
<evidence type="ECO:0000313" key="6">
    <source>
        <dbReference type="EMBL" id="CDN90244.1"/>
    </source>
</evidence>
<name>A0A1L1PN60_HYDIT</name>
<dbReference type="Pfam" id="PF00392">
    <property type="entry name" value="GntR"/>
    <property type="match status" value="1"/>
</dbReference>
<dbReference type="InterPro" id="IPR036388">
    <property type="entry name" value="WH-like_DNA-bd_sf"/>
</dbReference>
<dbReference type="CDD" id="cd07377">
    <property type="entry name" value="WHTH_GntR"/>
    <property type="match status" value="1"/>
</dbReference>
<dbReference type="SUPFAM" id="SSF48008">
    <property type="entry name" value="GntR ligand-binding domain-like"/>
    <property type="match status" value="1"/>
</dbReference>
<feature type="domain" description="HTH gntR-type" evidence="5">
    <location>
        <begin position="20"/>
        <end position="87"/>
    </location>
</feature>
<feature type="region of interest" description="Disordered" evidence="4">
    <location>
        <begin position="1"/>
        <end position="22"/>
    </location>
</feature>
<dbReference type="InterPro" id="IPR000524">
    <property type="entry name" value="Tscrpt_reg_HTH_GntR"/>
</dbReference>
<dbReference type="PANTHER" id="PTHR43537:SF45">
    <property type="entry name" value="GNTR FAMILY REGULATORY PROTEIN"/>
    <property type="match status" value="1"/>
</dbReference>
<gene>
    <name evidence="6" type="ORF">BN948_04686</name>
</gene>
<dbReference type="Gene3D" id="1.10.10.10">
    <property type="entry name" value="Winged helix-like DNA-binding domain superfamily/Winged helix DNA-binding domain"/>
    <property type="match status" value="1"/>
</dbReference>
<dbReference type="EMBL" id="CCAE010000072">
    <property type="protein sequence ID" value="CDN90244.1"/>
    <property type="molecule type" value="Genomic_DNA"/>
</dbReference>
<evidence type="ECO:0000256" key="3">
    <source>
        <dbReference type="ARBA" id="ARBA00023163"/>
    </source>
</evidence>
<dbReference type="GO" id="GO:0003677">
    <property type="term" value="F:DNA binding"/>
    <property type="evidence" value="ECO:0007669"/>
    <property type="project" value="UniProtKB-KW"/>
</dbReference>
<keyword evidence="3" id="KW-0804">Transcription</keyword>
<evidence type="ECO:0000256" key="1">
    <source>
        <dbReference type="ARBA" id="ARBA00023015"/>
    </source>
</evidence>
<dbReference type="Pfam" id="PF07729">
    <property type="entry name" value="FCD"/>
    <property type="match status" value="1"/>
</dbReference>
<dbReference type="InterPro" id="IPR008920">
    <property type="entry name" value="TF_FadR/GntR_C"/>
</dbReference>
<dbReference type="InterPro" id="IPR011711">
    <property type="entry name" value="GntR_C"/>
</dbReference>
<dbReference type="SMART" id="SM00345">
    <property type="entry name" value="HTH_GNTR"/>
    <property type="match status" value="1"/>
</dbReference>
<dbReference type="PANTHER" id="PTHR43537">
    <property type="entry name" value="TRANSCRIPTIONAL REGULATOR, GNTR FAMILY"/>
    <property type="match status" value="1"/>
</dbReference>